<evidence type="ECO:0000256" key="1">
    <source>
        <dbReference type="SAM" id="MobiDB-lite"/>
    </source>
</evidence>
<organism evidence="2">
    <name type="scientific">Cyberlindnera fabianii</name>
    <name type="common">Yeast</name>
    <name type="synonym">Hansenula fabianii</name>
    <dbReference type="NCBI Taxonomy" id="36022"/>
    <lineage>
        <taxon>Eukaryota</taxon>
        <taxon>Fungi</taxon>
        <taxon>Dikarya</taxon>
        <taxon>Ascomycota</taxon>
        <taxon>Saccharomycotina</taxon>
        <taxon>Saccharomycetes</taxon>
        <taxon>Phaffomycetales</taxon>
        <taxon>Phaffomycetaceae</taxon>
        <taxon>Cyberlindnera</taxon>
    </lineage>
</organism>
<feature type="compositionally biased region" description="Low complexity" evidence="1">
    <location>
        <begin position="66"/>
        <end position="75"/>
    </location>
</feature>
<feature type="region of interest" description="Disordered" evidence="1">
    <location>
        <begin position="57"/>
        <end position="76"/>
    </location>
</feature>
<dbReference type="EMBL" id="LK052886">
    <property type="protein sequence ID" value="CDR37078.1"/>
    <property type="molecule type" value="Genomic_DNA"/>
</dbReference>
<dbReference type="EMBL" id="MPUK01000001">
    <property type="protein sequence ID" value="ONH70045.1"/>
    <property type="molecule type" value="Genomic_DNA"/>
</dbReference>
<name>A0A061AIX3_CYBFA</name>
<dbReference type="Proteomes" id="UP000189513">
    <property type="component" value="Unassembled WGS sequence"/>
</dbReference>
<reference evidence="4" key="2">
    <citation type="journal article" date="2017" name="Genome Announc.">
        <title>Genome sequences of Cyberlindnera fabianii 65, Pichia kudriavzevii 129, and Saccharomyces cerevisiae 131 isolated from fermented masau fruits in Zimbabwe.</title>
        <authorList>
            <person name="van Rijswijck I.M.H."/>
            <person name="Derks M.F.L."/>
            <person name="Abee T."/>
            <person name="de Ridder D."/>
            <person name="Smid E.J."/>
        </authorList>
    </citation>
    <scope>NUCLEOTIDE SEQUENCE [LARGE SCALE GENOMIC DNA]</scope>
    <source>
        <strain evidence="4">65</strain>
    </source>
</reference>
<feature type="compositionally biased region" description="Low complexity" evidence="1">
    <location>
        <begin position="112"/>
        <end position="139"/>
    </location>
</feature>
<reference evidence="2" key="1">
    <citation type="journal article" date="2014" name="Genome Announc.">
        <title>Genome sequence of the yeast Cyberlindnera fabianii (Hansenula fabianii).</title>
        <authorList>
            <person name="Freel K.C."/>
            <person name="Sarilar V."/>
            <person name="Neuveglise C."/>
            <person name="Devillers H."/>
            <person name="Friedrich A."/>
            <person name="Schacherer J."/>
        </authorList>
    </citation>
    <scope>NUCLEOTIDE SEQUENCE</scope>
    <source>
        <strain evidence="2">YJS4271</strain>
    </source>
</reference>
<feature type="region of interest" description="Disordered" evidence="1">
    <location>
        <begin position="112"/>
        <end position="140"/>
    </location>
</feature>
<accession>A0A061AIX3</accession>
<protein>
    <submittedName>
        <fullName evidence="2">CYFA0S01e07129g1_1</fullName>
    </submittedName>
</protein>
<proteinExistence type="predicted"/>
<sequence length="163" mass="18109">MFLNSPYDPEMAPFIPSADTGVTWRFKTLYARHLRLSRLEVMEEFEPSHPELQRIRQAEMTHHRASSGSSISSSHVSRRLHSQILLNTTRHSSHPQSFDSLSIGHGAVSISGTSTSGTSTSGFPSTTGFRSNNSNINNRQGNTLLRAKRIDFDELEAEVLPTA</sequence>
<dbReference type="VEuPathDB" id="FungiDB:BON22_0522"/>
<keyword evidence="4" id="KW-1185">Reference proteome</keyword>
<evidence type="ECO:0000313" key="2">
    <source>
        <dbReference type="EMBL" id="CDR37078.1"/>
    </source>
</evidence>
<reference evidence="3" key="3">
    <citation type="submission" date="2017-01" db="EMBL/GenBank/DDBJ databases">
        <authorList>
            <person name="Mah S.A."/>
            <person name="Swanson W.J."/>
            <person name="Moy G.W."/>
            <person name="Vacquier V.D."/>
        </authorList>
    </citation>
    <scope>NUCLEOTIDE SEQUENCE [LARGE SCALE GENOMIC DNA]</scope>
    <source>
        <strain evidence="3">65</strain>
    </source>
</reference>
<gene>
    <name evidence="3" type="ORF">BON22_0522</name>
    <name evidence="2" type="ORF">CYFA0S_01e07129g</name>
</gene>
<dbReference type="AlphaFoldDB" id="A0A061AIX3"/>
<evidence type="ECO:0000313" key="4">
    <source>
        <dbReference type="Proteomes" id="UP000189513"/>
    </source>
</evidence>
<evidence type="ECO:0000313" key="3">
    <source>
        <dbReference type="EMBL" id="ONH70045.1"/>
    </source>
</evidence>